<dbReference type="AlphaFoldDB" id="A0AAN8NTJ9"/>
<gene>
    <name evidence="2" type="ORF">RUM43_006575</name>
</gene>
<feature type="region of interest" description="Disordered" evidence="1">
    <location>
        <begin position="1"/>
        <end position="25"/>
    </location>
</feature>
<comment type="caution">
    <text evidence="2">The sequence shown here is derived from an EMBL/GenBank/DDBJ whole genome shotgun (WGS) entry which is preliminary data.</text>
</comment>
<protein>
    <submittedName>
        <fullName evidence="2">Uncharacterized protein</fullName>
    </submittedName>
</protein>
<sequence>MAKGLSKQERTLTKDSNESKYLNSAFVPPNLDRDIVKVTDKAKQEASDGQLGRGFPQYLKDNLEKQTKKPWRGGRMAGFQKRRRKGCVAVDEEAKAPKMRLLERVTVFCRLQAWPVTDDVPRGGIVEAENLGAKTEITGNQEVTLMRRNKTGRDETRKLGRSMGAAGCEQTRSQVSGILRGLHVCIPKCLIKNNKDGQKPVKHPRAERQGRQSRKRVDSSAKPILPPSKYLFLSTFGEVKPCPVLHWIDNSARTSNYGHRKLCTDHKNIAGEYEEQHVQNNVRHNTTKASILGGSKQKRPHVLKSNAMSQIKMGNVDFGCKLGRRAVCFDDDLHVQTGTTVNCFLFGFDVLVSPLVSTEEKIPKKETNEKITNAAREKTNRKATGERERERDRNESKKIEKSKTEASALEAHFSLGKSSRSNFRLPSKQILIEGELKTVEEEKILKDIGCLKEKSVIGMSKTIIMVNLFEVTWMMKIEQITGTDDRTDTPVAEGENGT</sequence>
<feature type="region of interest" description="Disordered" evidence="1">
    <location>
        <begin position="196"/>
        <end position="222"/>
    </location>
</feature>
<dbReference type="EMBL" id="JAWJWE010000037">
    <property type="protein sequence ID" value="KAK6626268.1"/>
    <property type="molecule type" value="Genomic_DNA"/>
</dbReference>
<evidence type="ECO:0000313" key="3">
    <source>
        <dbReference type="Proteomes" id="UP001372834"/>
    </source>
</evidence>
<feature type="compositionally biased region" description="Basic and acidic residues" evidence="1">
    <location>
        <begin position="359"/>
        <end position="404"/>
    </location>
</feature>
<organism evidence="2 3">
    <name type="scientific">Polyplax serrata</name>
    <name type="common">Common mouse louse</name>
    <dbReference type="NCBI Taxonomy" id="468196"/>
    <lineage>
        <taxon>Eukaryota</taxon>
        <taxon>Metazoa</taxon>
        <taxon>Ecdysozoa</taxon>
        <taxon>Arthropoda</taxon>
        <taxon>Hexapoda</taxon>
        <taxon>Insecta</taxon>
        <taxon>Pterygota</taxon>
        <taxon>Neoptera</taxon>
        <taxon>Paraneoptera</taxon>
        <taxon>Psocodea</taxon>
        <taxon>Troctomorpha</taxon>
        <taxon>Phthiraptera</taxon>
        <taxon>Anoplura</taxon>
        <taxon>Polyplacidae</taxon>
        <taxon>Polyplax</taxon>
    </lineage>
</organism>
<feature type="region of interest" description="Disordered" evidence="1">
    <location>
        <begin position="359"/>
        <end position="405"/>
    </location>
</feature>
<name>A0AAN8NTJ9_POLSC</name>
<reference evidence="2 3" key="1">
    <citation type="submission" date="2023-10" db="EMBL/GenBank/DDBJ databases">
        <title>Genomes of two closely related lineages of the louse Polyplax serrata with different host specificities.</title>
        <authorList>
            <person name="Martinu J."/>
            <person name="Tarabai H."/>
            <person name="Stefka J."/>
            <person name="Hypsa V."/>
        </authorList>
    </citation>
    <scope>NUCLEOTIDE SEQUENCE [LARGE SCALE GENOMIC DNA]</scope>
    <source>
        <strain evidence="2">HR10_N</strain>
    </source>
</reference>
<feature type="compositionally biased region" description="Basic and acidic residues" evidence="1">
    <location>
        <begin position="1"/>
        <end position="18"/>
    </location>
</feature>
<proteinExistence type="predicted"/>
<dbReference type="Proteomes" id="UP001372834">
    <property type="component" value="Unassembled WGS sequence"/>
</dbReference>
<evidence type="ECO:0000313" key="2">
    <source>
        <dbReference type="EMBL" id="KAK6626268.1"/>
    </source>
</evidence>
<feature type="compositionally biased region" description="Basic and acidic residues" evidence="1">
    <location>
        <begin position="196"/>
        <end position="219"/>
    </location>
</feature>
<evidence type="ECO:0000256" key="1">
    <source>
        <dbReference type="SAM" id="MobiDB-lite"/>
    </source>
</evidence>
<accession>A0AAN8NTJ9</accession>